<dbReference type="EMBL" id="CM047588">
    <property type="protein sequence ID" value="KAI9905205.1"/>
    <property type="molecule type" value="Genomic_DNA"/>
</dbReference>
<evidence type="ECO:0000313" key="1">
    <source>
        <dbReference type="EMBL" id="KAI9905205.1"/>
    </source>
</evidence>
<reference evidence="1 2" key="1">
    <citation type="journal article" date="2022" name="bioRxiv">
        <title>The genome of the oomycete Peronosclerospora sorghi, a cosmopolitan pathogen of maize and sorghum, is inflated with dispersed pseudogenes.</title>
        <authorList>
            <person name="Fletcher K."/>
            <person name="Martin F."/>
            <person name="Isakeit T."/>
            <person name="Cavanaugh K."/>
            <person name="Magill C."/>
            <person name="Michelmore R."/>
        </authorList>
    </citation>
    <scope>NUCLEOTIDE SEQUENCE [LARGE SCALE GENOMIC DNA]</scope>
    <source>
        <strain evidence="1">P6</strain>
    </source>
</reference>
<organism evidence="1 2">
    <name type="scientific">Peronosclerospora sorghi</name>
    <dbReference type="NCBI Taxonomy" id="230839"/>
    <lineage>
        <taxon>Eukaryota</taxon>
        <taxon>Sar</taxon>
        <taxon>Stramenopiles</taxon>
        <taxon>Oomycota</taxon>
        <taxon>Peronosporomycetes</taxon>
        <taxon>Peronosporales</taxon>
        <taxon>Peronosporaceae</taxon>
        <taxon>Peronosclerospora</taxon>
    </lineage>
</organism>
<dbReference type="Proteomes" id="UP001163321">
    <property type="component" value="Chromosome 9"/>
</dbReference>
<evidence type="ECO:0000313" key="2">
    <source>
        <dbReference type="Proteomes" id="UP001163321"/>
    </source>
</evidence>
<sequence length="151" mass="16892">MLQWLRPSELTACFLARLKQVAPERAYVNVDFYCDDAVQKLPICDGLTREQPKDSGVHCFSDAVFTAQDLTKHIAEYQRKLKASRDAMGIAFISLDVTEKIAAAKPKGKKKKQAGKQGYANAERHIRNGGGTGGIAYVDCEDTYYDYDDFM</sequence>
<proteinExistence type="predicted"/>
<keyword evidence="2" id="KW-1185">Reference proteome</keyword>
<protein>
    <submittedName>
        <fullName evidence="1">Uncharacterized protein</fullName>
    </submittedName>
</protein>
<gene>
    <name evidence="1" type="ORF">PsorP6_014192</name>
</gene>
<accession>A0ACC0VFM4</accession>
<comment type="caution">
    <text evidence="1">The sequence shown here is derived from an EMBL/GenBank/DDBJ whole genome shotgun (WGS) entry which is preliminary data.</text>
</comment>
<name>A0ACC0VFM4_9STRA</name>